<evidence type="ECO:0000313" key="3">
    <source>
        <dbReference type="Proteomes" id="UP000291343"/>
    </source>
</evidence>
<feature type="region of interest" description="Disordered" evidence="1">
    <location>
        <begin position="38"/>
        <end position="158"/>
    </location>
</feature>
<dbReference type="EMBL" id="QKKF02005229">
    <property type="protein sequence ID" value="RZF46959.1"/>
    <property type="molecule type" value="Genomic_DNA"/>
</dbReference>
<dbReference type="OrthoDB" id="6156669at2759"/>
<sequence>MDTIYPEPVSQIYRRMDRRKNGRLASRYRTLPVTFSEIKEVDEENIEDKDDEEESQYETADKASRNDVSRLTSPESSTSGGGGVLLSRSDHDLKTRFGDHPTLGVDQQLQRRRQRPTMKSVNRKMQQNRLGDSSADQASNNDRQSSPNRTSLAPRMSI</sequence>
<protein>
    <submittedName>
        <fullName evidence="2">Uncharacterized protein</fullName>
    </submittedName>
</protein>
<accession>A0A482XNM2</accession>
<proteinExistence type="predicted"/>
<feature type="compositionally biased region" description="Basic and acidic residues" evidence="1">
    <location>
        <begin position="88"/>
        <end position="99"/>
    </location>
</feature>
<dbReference type="Proteomes" id="UP000291343">
    <property type="component" value="Unassembled WGS sequence"/>
</dbReference>
<name>A0A482XNM2_LAOST</name>
<organism evidence="2 3">
    <name type="scientific">Laodelphax striatellus</name>
    <name type="common">Small brown planthopper</name>
    <name type="synonym">Delphax striatella</name>
    <dbReference type="NCBI Taxonomy" id="195883"/>
    <lineage>
        <taxon>Eukaryota</taxon>
        <taxon>Metazoa</taxon>
        <taxon>Ecdysozoa</taxon>
        <taxon>Arthropoda</taxon>
        <taxon>Hexapoda</taxon>
        <taxon>Insecta</taxon>
        <taxon>Pterygota</taxon>
        <taxon>Neoptera</taxon>
        <taxon>Paraneoptera</taxon>
        <taxon>Hemiptera</taxon>
        <taxon>Auchenorrhyncha</taxon>
        <taxon>Fulgoroidea</taxon>
        <taxon>Delphacidae</taxon>
        <taxon>Criomorphinae</taxon>
        <taxon>Laodelphax</taxon>
    </lineage>
</organism>
<comment type="caution">
    <text evidence="2">The sequence shown here is derived from an EMBL/GenBank/DDBJ whole genome shotgun (WGS) entry which is preliminary data.</text>
</comment>
<evidence type="ECO:0000256" key="1">
    <source>
        <dbReference type="SAM" id="MobiDB-lite"/>
    </source>
</evidence>
<reference evidence="2 3" key="1">
    <citation type="journal article" date="2017" name="Gigascience">
        <title>Genome sequence of the small brown planthopper, Laodelphax striatellus.</title>
        <authorList>
            <person name="Zhu J."/>
            <person name="Jiang F."/>
            <person name="Wang X."/>
            <person name="Yang P."/>
            <person name="Bao Y."/>
            <person name="Zhao W."/>
            <person name="Wang W."/>
            <person name="Lu H."/>
            <person name="Wang Q."/>
            <person name="Cui N."/>
            <person name="Li J."/>
            <person name="Chen X."/>
            <person name="Luo L."/>
            <person name="Yu J."/>
            <person name="Kang L."/>
            <person name="Cui F."/>
        </authorList>
    </citation>
    <scope>NUCLEOTIDE SEQUENCE [LARGE SCALE GENOMIC DNA]</scope>
    <source>
        <strain evidence="2">Lst14</strain>
    </source>
</reference>
<feature type="compositionally biased region" description="Polar residues" evidence="1">
    <location>
        <begin position="117"/>
        <end position="151"/>
    </location>
</feature>
<dbReference type="InParanoid" id="A0A482XNM2"/>
<feature type="compositionally biased region" description="Acidic residues" evidence="1">
    <location>
        <begin position="40"/>
        <end position="56"/>
    </location>
</feature>
<dbReference type="AlphaFoldDB" id="A0A482XNM2"/>
<feature type="compositionally biased region" description="Basic and acidic residues" evidence="1">
    <location>
        <begin position="59"/>
        <end position="68"/>
    </location>
</feature>
<keyword evidence="3" id="KW-1185">Reference proteome</keyword>
<gene>
    <name evidence="2" type="ORF">LSTR_LSTR011227</name>
</gene>
<evidence type="ECO:0000313" key="2">
    <source>
        <dbReference type="EMBL" id="RZF46959.1"/>
    </source>
</evidence>